<feature type="transmembrane region" description="Helical" evidence="1">
    <location>
        <begin position="32"/>
        <end position="52"/>
    </location>
</feature>
<dbReference type="AlphaFoldDB" id="A0A7Z0PF45"/>
<protein>
    <submittedName>
        <fullName evidence="3">FHA domain-containing protein</fullName>
    </submittedName>
</protein>
<organism evidence="3 4">
    <name type="scientific">Streptobacillus felis</name>
    <dbReference type="NCBI Taxonomy" id="1384509"/>
    <lineage>
        <taxon>Bacteria</taxon>
        <taxon>Fusobacteriati</taxon>
        <taxon>Fusobacteriota</taxon>
        <taxon>Fusobacteriia</taxon>
        <taxon>Fusobacteriales</taxon>
        <taxon>Leptotrichiaceae</taxon>
        <taxon>Streptobacillus</taxon>
    </lineage>
</organism>
<dbReference type="Proteomes" id="UP000526184">
    <property type="component" value="Unassembled WGS sequence"/>
</dbReference>
<dbReference type="InterPro" id="IPR000253">
    <property type="entry name" value="FHA_dom"/>
</dbReference>
<dbReference type="OrthoDB" id="2473431at2"/>
<sequence>MKRLFTRFKGEFFRYFFSLFKRKNKLQKINTYTNYISILVILLIIFTIYIFFKFTIKSLVITNSILNIYLLYFFLFYYPHERKRNIRYINKILKEKKEEYIKELENEKTKIDLNNITTLTLKDDFDYDIYTWNLLEKKSIVIGKKNERNQEIDIDLSKHEYSHLVSRIHGVLNNVDGKWYYEDLGSKNGSGVERNNKKKEKLIPTKSYLIEVGDIIYIGVIKLLVN</sequence>
<dbReference type="InterPro" id="IPR008984">
    <property type="entry name" value="SMAD_FHA_dom_sf"/>
</dbReference>
<evidence type="ECO:0000259" key="2">
    <source>
        <dbReference type="PROSITE" id="PS50006"/>
    </source>
</evidence>
<dbReference type="Pfam" id="PF00498">
    <property type="entry name" value="FHA"/>
    <property type="match status" value="1"/>
</dbReference>
<dbReference type="Gene3D" id="2.60.200.20">
    <property type="match status" value="1"/>
</dbReference>
<dbReference type="CDD" id="cd00060">
    <property type="entry name" value="FHA"/>
    <property type="match status" value="1"/>
</dbReference>
<reference evidence="3 4" key="1">
    <citation type="submission" date="2020-05" db="EMBL/GenBank/DDBJ databases">
        <title>Streptobacillus felis strain LHL191014123.</title>
        <authorList>
            <person name="Fawzy A."/>
            <person name="Rau J."/>
            <person name="Risse K."/>
            <person name="Schauerte N."/>
            <person name="Geiger C."/>
            <person name="Blom J."/>
            <person name="Imirzalioglu C."/>
            <person name="Falgenhauer J."/>
            <person name="Bach A."/>
            <person name="Herden C."/>
            <person name="Eisenberg T."/>
        </authorList>
    </citation>
    <scope>NUCLEOTIDE SEQUENCE [LARGE SCALE GENOMIC DNA]</scope>
    <source>
        <strain evidence="3 4">LHL191014123</strain>
    </source>
</reference>
<feature type="domain" description="FHA" evidence="2">
    <location>
        <begin position="140"/>
        <end position="197"/>
    </location>
</feature>
<gene>
    <name evidence="3" type="ORF">HP397_04735</name>
</gene>
<evidence type="ECO:0000256" key="1">
    <source>
        <dbReference type="SAM" id="Phobius"/>
    </source>
</evidence>
<dbReference type="SUPFAM" id="SSF49879">
    <property type="entry name" value="SMAD/FHA domain"/>
    <property type="match status" value="1"/>
</dbReference>
<keyword evidence="1" id="KW-0812">Transmembrane</keyword>
<proteinExistence type="predicted"/>
<keyword evidence="1" id="KW-1133">Transmembrane helix</keyword>
<name>A0A7Z0PF45_9FUSO</name>
<dbReference type="RefSeq" id="WP_067320146.1">
    <property type="nucleotide sequence ID" value="NZ_CBCRWS010000022.1"/>
</dbReference>
<dbReference type="PROSITE" id="PS50006">
    <property type="entry name" value="FHA_DOMAIN"/>
    <property type="match status" value="1"/>
</dbReference>
<keyword evidence="1" id="KW-0472">Membrane</keyword>
<comment type="caution">
    <text evidence="3">The sequence shown here is derived from an EMBL/GenBank/DDBJ whole genome shotgun (WGS) entry which is preliminary data.</text>
</comment>
<dbReference type="EMBL" id="JABMKT010000021">
    <property type="protein sequence ID" value="NYV28119.1"/>
    <property type="molecule type" value="Genomic_DNA"/>
</dbReference>
<evidence type="ECO:0000313" key="3">
    <source>
        <dbReference type="EMBL" id="NYV28119.1"/>
    </source>
</evidence>
<accession>A0A7Z0PF45</accession>
<keyword evidence="4" id="KW-1185">Reference proteome</keyword>
<feature type="transmembrane region" description="Helical" evidence="1">
    <location>
        <begin position="58"/>
        <end position="78"/>
    </location>
</feature>
<evidence type="ECO:0000313" key="4">
    <source>
        <dbReference type="Proteomes" id="UP000526184"/>
    </source>
</evidence>